<dbReference type="InterPro" id="IPR039418">
    <property type="entry name" value="LexA-like"/>
</dbReference>
<dbReference type="Gene3D" id="1.10.260.40">
    <property type="entry name" value="lambda repressor-like DNA-binding domains"/>
    <property type="match status" value="1"/>
</dbReference>
<dbReference type="Pfam" id="PF00717">
    <property type="entry name" value="Peptidase_S24"/>
    <property type="match status" value="1"/>
</dbReference>
<dbReference type="SUPFAM" id="SSF47413">
    <property type="entry name" value="lambda repressor-like DNA-binding domains"/>
    <property type="match status" value="1"/>
</dbReference>
<dbReference type="CDD" id="cd06529">
    <property type="entry name" value="S24_LexA-like"/>
    <property type="match status" value="1"/>
</dbReference>
<dbReference type="PROSITE" id="PS50943">
    <property type="entry name" value="HTH_CROC1"/>
    <property type="match status" value="1"/>
</dbReference>
<protein>
    <submittedName>
        <fullName evidence="2">Helix-turn-helix domain-containing protein</fullName>
    </submittedName>
</protein>
<gene>
    <name evidence="2" type="ORF">KTH90_18895</name>
</gene>
<evidence type="ECO:0000259" key="1">
    <source>
        <dbReference type="PROSITE" id="PS50943"/>
    </source>
</evidence>
<reference evidence="2 3" key="1">
    <citation type="submission" date="2021-06" db="EMBL/GenBank/DDBJ databases">
        <title>Description of novel taxa of the family Lachnospiraceae.</title>
        <authorList>
            <person name="Chaplin A.V."/>
            <person name="Sokolova S.R."/>
            <person name="Pikina A.P."/>
            <person name="Korzhanova M."/>
            <person name="Belova V."/>
            <person name="Korostin D."/>
            <person name="Efimov B.A."/>
        </authorList>
    </citation>
    <scope>NUCLEOTIDE SEQUENCE [LARGE SCALE GENOMIC DNA]</scope>
    <source>
        <strain evidence="2 3">ASD4241</strain>
    </source>
</reference>
<dbReference type="InterPro" id="IPR010982">
    <property type="entry name" value="Lambda_DNA-bd_dom_sf"/>
</dbReference>
<keyword evidence="3" id="KW-1185">Reference proteome</keyword>
<dbReference type="CDD" id="cd00093">
    <property type="entry name" value="HTH_XRE"/>
    <property type="match status" value="1"/>
</dbReference>
<dbReference type="Proteomes" id="UP001314681">
    <property type="component" value="Unassembled WGS sequence"/>
</dbReference>
<comment type="caution">
    <text evidence="2">The sequence shown here is derived from an EMBL/GenBank/DDBJ whole genome shotgun (WGS) entry which is preliminary data.</text>
</comment>
<sequence>MTDDEQKRIFSKNLNFYISQSGKQQKEVARDLEISATTFNTWCVGKIMPRMGKVQKIADYFNIGKSDLLDDKTTMSGRRRKKGVLIPVLGTVPAGIPVEAIEDILDWEEITEDMAATGEFFALKIKGHSMEPKIGDGDIVIVRIQSDVDSGSIVIARIGNDEEVTCKKLLKNKDGVTFVPFNPSYEALYYTNEQIHTLPVMIMGKVIELRSKFE</sequence>
<dbReference type="Gene3D" id="2.10.109.10">
    <property type="entry name" value="Umud Fragment, subunit A"/>
    <property type="match status" value="1"/>
</dbReference>
<dbReference type="PANTHER" id="PTHR33516">
    <property type="entry name" value="LEXA REPRESSOR"/>
    <property type="match status" value="1"/>
</dbReference>
<accession>A0ABS6KC48</accession>
<name>A0ABS6KC48_9FIRM</name>
<evidence type="ECO:0000313" key="3">
    <source>
        <dbReference type="Proteomes" id="UP001314681"/>
    </source>
</evidence>
<dbReference type="InterPro" id="IPR001387">
    <property type="entry name" value="Cro/C1-type_HTH"/>
</dbReference>
<dbReference type="SUPFAM" id="SSF51306">
    <property type="entry name" value="LexA/Signal peptidase"/>
    <property type="match status" value="1"/>
</dbReference>
<dbReference type="InterPro" id="IPR036286">
    <property type="entry name" value="LexA/Signal_pep-like_sf"/>
</dbReference>
<dbReference type="Pfam" id="PF13443">
    <property type="entry name" value="HTH_26"/>
    <property type="match status" value="1"/>
</dbReference>
<dbReference type="EMBL" id="JAHQCX010000016">
    <property type="protein sequence ID" value="MBU9728082.1"/>
    <property type="molecule type" value="Genomic_DNA"/>
</dbReference>
<dbReference type="InterPro" id="IPR050077">
    <property type="entry name" value="LexA_repressor"/>
</dbReference>
<dbReference type="InterPro" id="IPR015927">
    <property type="entry name" value="Peptidase_S24_S26A/B/C"/>
</dbReference>
<dbReference type="PANTHER" id="PTHR33516:SF2">
    <property type="entry name" value="LEXA REPRESSOR-RELATED"/>
    <property type="match status" value="1"/>
</dbReference>
<evidence type="ECO:0000313" key="2">
    <source>
        <dbReference type="EMBL" id="MBU9728082.1"/>
    </source>
</evidence>
<proteinExistence type="predicted"/>
<organism evidence="2 3">
    <name type="scientific">Diplocloster modestus</name>
    <dbReference type="NCBI Taxonomy" id="2850322"/>
    <lineage>
        <taxon>Bacteria</taxon>
        <taxon>Bacillati</taxon>
        <taxon>Bacillota</taxon>
        <taxon>Clostridia</taxon>
        <taxon>Lachnospirales</taxon>
        <taxon>Lachnospiraceae</taxon>
        <taxon>Diplocloster</taxon>
    </lineage>
</organism>
<dbReference type="RefSeq" id="WP_158353195.1">
    <property type="nucleotide sequence ID" value="NZ_JAHQCX010000016.1"/>
</dbReference>
<feature type="domain" description="HTH cro/C1-type" evidence="1">
    <location>
        <begin position="25"/>
        <end position="69"/>
    </location>
</feature>